<name>A0A1Y4IBJ8_PARDI</name>
<protein>
    <submittedName>
        <fullName evidence="1">Uncharacterized protein</fullName>
    </submittedName>
</protein>
<organism evidence="1 2">
    <name type="scientific">Parabacteroides distasonis</name>
    <dbReference type="NCBI Taxonomy" id="823"/>
    <lineage>
        <taxon>Bacteria</taxon>
        <taxon>Pseudomonadati</taxon>
        <taxon>Bacteroidota</taxon>
        <taxon>Bacteroidia</taxon>
        <taxon>Bacteroidales</taxon>
        <taxon>Tannerellaceae</taxon>
        <taxon>Parabacteroides</taxon>
    </lineage>
</organism>
<dbReference type="AlphaFoldDB" id="A0A1Y4IBJ8"/>
<dbReference type="RefSeq" id="WP_087345319.1">
    <property type="nucleotide sequence ID" value="NZ_NFJX01000012.1"/>
</dbReference>
<reference evidence="2" key="1">
    <citation type="submission" date="2017-04" db="EMBL/GenBank/DDBJ databases">
        <title>Function of individual gut microbiota members based on whole genome sequencing of pure cultures obtained from chicken caecum.</title>
        <authorList>
            <person name="Medvecky M."/>
            <person name="Cejkova D."/>
            <person name="Polansky O."/>
            <person name="Karasova D."/>
            <person name="Kubasova T."/>
            <person name="Cizek A."/>
            <person name="Rychlik I."/>
        </authorList>
    </citation>
    <scope>NUCLEOTIDE SEQUENCE [LARGE SCALE GENOMIC DNA]</scope>
    <source>
        <strain evidence="2">An199</strain>
    </source>
</reference>
<dbReference type="Gene3D" id="2.60.40.4270">
    <property type="entry name" value="Listeria-Bacteroides repeat domain"/>
    <property type="match status" value="1"/>
</dbReference>
<dbReference type="GO" id="GO:0030313">
    <property type="term" value="C:cell envelope"/>
    <property type="evidence" value="ECO:0007669"/>
    <property type="project" value="UniProtKB-SubCell"/>
</dbReference>
<accession>A0A1Y4IBJ8</accession>
<dbReference type="EMBL" id="NFJX01000012">
    <property type="protein sequence ID" value="OUP17718.1"/>
    <property type="molecule type" value="Genomic_DNA"/>
</dbReference>
<dbReference type="Proteomes" id="UP000195950">
    <property type="component" value="Unassembled WGS sequence"/>
</dbReference>
<comment type="caution">
    <text evidence="1">The sequence shown here is derived from an EMBL/GenBank/DDBJ whole genome shotgun (WGS) entry which is preliminary data.</text>
</comment>
<gene>
    <name evidence="1" type="ORF">B5F32_13670</name>
</gene>
<proteinExistence type="predicted"/>
<sequence length="980" mass="104130">MKEQIILTTGVLLFLSLVSAWGQGTSTIDIDLSDDSHKRGITISQDNSVYRIHGTYDVQKQGLPSQETGYGTTDQNKSKAVIVVASGIQVKITLENVNIENLQEDEPYCALYADGAKKVELTLAGDNSLAGGHDLPAICAPTGDGTELIIKGKGKLTVKGGNEAAGIGSRYSKDAKGTITIENGTIIAHGKGYGAGIGTSANSNGGTVRIKDGNITATGGDSGPGIGVSGTPAHANPPITSGTIEISGGIVNATGYNGMGAGEGKVGETVTISGGIISAITNKDGGKAINASSYVLPSGQNSAIIFLKEYNYSSIEGSIKGRMIDGNNVDITHYTIDRDYEIPPGYTLHIRRKQTLTIADGVTLTNEGTISNEDSGTIDGNGTIENNEDLKSDNTNIKVQLNGQKIKYKVNFQTNYPIDDGTNSTEYLSETDALRPGELTYTYYTLVEGWYDDREGGNQITKITGPMTLYAHWTENLIKTTASPATLEGTYATPLEPNELYDLSGLLAPDTYGDKSDYKFEIDGAAYGLTVNNDNKLCGSPNKATATSGAKIRIDISHVNCEKPESVDIPITIHPRTLTVTPRAEQILYKGEAPKYDTSGEAKGETAAFSGQLAIDSPTNLIIPGDLKLIDNDKFLASNYKLELTPDIPCTYTDKLPEEARVELGGDKKGEWYAGAVTFSAPPGFTIKLKEAEETGIQTKAISPLIASGEVFAASFTFSQEGTFDVTYLLKRDAPYTREYDYKATDIRLDLNAPTVTISTNNLGYTLTATDGKGSGVASVLIDGASVQLTSDRYDGSGSEGLHTYKVTDHAGHERAGTFSLATPSPPVYTVVIPETANATLTPSPGTYCYDEGDQFLLYLELDSAYNQSAPVVKANGRTITPNRDGSYTIAVYEDIWITIEDIIVSTARITDNKSRIRSSGGILYIDTSAPLDVSITTMAGKLIRHSPLPAGSNHLHGLPAGFYVVKLSDGTTAKVGIAQ</sequence>
<evidence type="ECO:0000313" key="2">
    <source>
        <dbReference type="Proteomes" id="UP000195950"/>
    </source>
</evidence>
<evidence type="ECO:0000313" key="1">
    <source>
        <dbReference type="EMBL" id="OUP17718.1"/>
    </source>
</evidence>
<dbReference type="InterPro" id="IPR042229">
    <property type="entry name" value="Listeria/Bacterioides_rpt_sf"/>
</dbReference>